<protein>
    <submittedName>
        <fullName evidence="1">Uncharacterized protein</fullName>
    </submittedName>
</protein>
<evidence type="ECO:0000313" key="2">
    <source>
        <dbReference type="Proteomes" id="UP000026962"/>
    </source>
</evidence>
<keyword evidence="2" id="KW-1185">Reference proteome</keyword>
<dbReference type="EnsemblPlants" id="OPUNC04G17970.1">
    <property type="protein sequence ID" value="OPUNC04G17970.1"/>
    <property type="gene ID" value="OPUNC04G17970"/>
</dbReference>
<organism evidence="1">
    <name type="scientific">Oryza punctata</name>
    <name type="common">Red rice</name>
    <dbReference type="NCBI Taxonomy" id="4537"/>
    <lineage>
        <taxon>Eukaryota</taxon>
        <taxon>Viridiplantae</taxon>
        <taxon>Streptophyta</taxon>
        <taxon>Embryophyta</taxon>
        <taxon>Tracheophyta</taxon>
        <taxon>Spermatophyta</taxon>
        <taxon>Magnoliopsida</taxon>
        <taxon>Liliopsida</taxon>
        <taxon>Poales</taxon>
        <taxon>Poaceae</taxon>
        <taxon>BOP clade</taxon>
        <taxon>Oryzoideae</taxon>
        <taxon>Oryzeae</taxon>
        <taxon>Oryzinae</taxon>
        <taxon>Oryza</taxon>
    </lineage>
</organism>
<dbReference type="Gramene" id="OPUNC04G17970.1">
    <property type="protein sequence ID" value="OPUNC04G17970.1"/>
    <property type="gene ID" value="OPUNC04G17970"/>
</dbReference>
<dbReference type="AlphaFoldDB" id="A0A0E0KTD3"/>
<evidence type="ECO:0000313" key="1">
    <source>
        <dbReference type="EnsemblPlants" id="OPUNC04G17970.1"/>
    </source>
</evidence>
<dbReference type="HOGENOM" id="CLU_2926705_0_0_1"/>
<sequence length="61" mass="6672">MATPLGLGCHHPPIIHRPAHITTATSPPIIAARRKAKKTHDALISSHHTVTQALRQRQLSE</sequence>
<dbReference type="Proteomes" id="UP000026962">
    <property type="component" value="Chromosome 4"/>
</dbReference>
<reference evidence="1" key="1">
    <citation type="submission" date="2015-04" db="UniProtKB">
        <authorList>
            <consortium name="EnsemblPlants"/>
        </authorList>
    </citation>
    <scope>IDENTIFICATION</scope>
</reference>
<accession>A0A0E0KTD3</accession>
<proteinExistence type="predicted"/>
<name>A0A0E0KTD3_ORYPU</name>
<reference evidence="1" key="2">
    <citation type="submission" date="2018-05" db="EMBL/GenBank/DDBJ databases">
        <title>OpunRS2 (Oryza punctata Reference Sequence Version 2).</title>
        <authorList>
            <person name="Zhang J."/>
            <person name="Kudrna D."/>
            <person name="Lee S."/>
            <person name="Talag J."/>
            <person name="Welchert J."/>
            <person name="Wing R.A."/>
        </authorList>
    </citation>
    <scope>NUCLEOTIDE SEQUENCE [LARGE SCALE GENOMIC DNA]</scope>
</reference>